<name>A0A6A4EPB7_9STRA</name>
<dbReference type="EMBL" id="QXGE01000052">
    <property type="protein sequence ID" value="KAE9327359.1"/>
    <property type="molecule type" value="Genomic_DNA"/>
</dbReference>
<dbReference type="Proteomes" id="UP000429523">
    <property type="component" value="Unassembled WGS sequence"/>
</dbReference>
<organism evidence="6 10">
    <name type="scientific">Phytophthora fragariae</name>
    <dbReference type="NCBI Taxonomy" id="53985"/>
    <lineage>
        <taxon>Eukaryota</taxon>
        <taxon>Sar</taxon>
        <taxon>Stramenopiles</taxon>
        <taxon>Oomycota</taxon>
        <taxon>Peronosporomycetes</taxon>
        <taxon>Peronosporales</taxon>
        <taxon>Peronosporaceae</taxon>
        <taxon>Phytophthora</taxon>
    </lineage>
</organism>
<gene>
    <name evidence="6" type="ORF">PF001_g1977</name>
    <name evidence="5" type="ORF">PF002_g2814</name>
    <name evidence="4" type="ORF">PF005_g1957</name>
    <name evidence="3" type="ORF">PF006_g1447</name>
    <name evidence="7" type="ORF">PF008_g7005</name>
    <name evidence="2" type="ORF">PF009_g1899</name>
</gene>
<evidence type="ECO:0000313" key="10">
    <source>
        <dbReference type="Proteomes" id="UP000437068"/>
    </source>
</evidence>
<sequence>MFDLMRNNTWELVERPKDKKVLSGKWVLVQKRDARDNVVRQRARITIKGCQQRYGVDYWETYAPVVS</sequence>
<evidence type="ECO:0000313" key="3">
    <source>
        <dbReference type="EMBL" id="KAE9154530.1"/>
    </source>
</evidence>
<accession>A0A6A4EPB7</accession>
<evidence type="ECO:0000313" key="5">
    <source>
        <dbReference type="EMBL" id="KAE9254510.1"/>
    </source>
</evidence>
<evidence type="ECO:0000313" key="7">
    <source>
        <dbReference type="EMBL" id="KAE9349186.1"/>
    </source>
</evidence>
<dbReference type="Proteomes" id="UP000440732">
    <property type="component" value="Unassembled WGS sequence"/>
</dbReference>
<dbReference type="EMBL" id="QXGD01000075">
    <property type="protein sequence ID" value="KAE9254510.1"/>
    <property type="molecule type" value="Genomic_DNA"/>
</dbReference>
<dbReference type="InterPro" id="IPR013103">
    <property type="entry name" value="RVT_2"/>
</dbReference>
<dbReference type="Proteomes" id="UP000433483">
    <property type="component" value="Unassembled WGS sequence"/>
</dbReference>
<dbReference type="EMBL" id="QXFY01000287">
    <property type="protein sequence ID" value="KAE9349186.1"/>
    <property type="molecule type" value="Genomic_DNA"/>
</dbReference>
<evidence type="ECO:0000313" key="8">
    <source>
        <dbReference type="Proteomes" id="UP000429523"/>
    </source>
</evidence>
<evidence type="ECO:0000313" key="11">
    <source>
        <dbReference type="Proteomes" id="UP000440367"/>
    </source>
</evidence>
<evidence type="ECO:0000313" key="13">
    <source>
        <dbReference type="Proteomes" id="UP000486351"/>
    </source>
</evidence>
<evidence type="ECO:0000313" key="6">
    <source>
        <dbReference type="EMBL" id="KAE9327359.1"/>
    </source>
</evidence>
<evidence type="ECO:0000313" key="2">
    <source>
        <dbReference type="EMBL" id="KAE8948519.1"/>
    </source>
</evidence>
<dbReference type="Proteomes" id="UP000440367">
    <property type="component" value="Unassembled WGS sequence"/>
</dbReference>
<dbReference type="EMBL" id="QXGF01000047">
    <property type="protein sequence ID" value="KAE8948519.1"/>
    <property type="molecule type" value="Genomic_DNA"/>
</dbReference>
<dbReference type="Pfam" id="PF07727">
    <property type="entry name" value="RVT_2"/>
    <property type="match status" value="1"/>
</dbReference>
<dbReference type="AlphaFoldDB" id="A0A6A4EPB7"/>
<evidence type="ECO:0000259" key="1">
    <source>
        <dbReference type="Pfam" id="PF07727"/>
    </source>
</evidence>
<dbReference type="EMBL" id="QXGA01000036">
    <property type="protein sequence ID" value="KAE9154530.1"/>
    <property type="molecule type" value="Genomic_DNA"/>
</dbReference>
<comment type="caution">
    <text evidence="6">The sequence shown here is derived from an EMBL/GenBank/DDBJ whole genome shotgun (WGS) entry which is preliminary data.</text>
</comment>
<proteinExistence type="predicted"/>
<feature type="domain" description="Reverse transcriptase Ty1/copia-type" evidence="1">
    <location>
        <begin position="7"/>
        <end position="66"/>
    </location>
</feature>
<dbReference type="EMBL" id="QXGB01000049">
    <property type="protein sequence ID" value="KAE9234316.1"/>
    <property type="molecule type" value="Genomic_DNA"/>
</dbReference>
<keyword evidence="9" id="KW-1185">Reference proteome</keyword>
<evidence type="ECO:0000313" key="9">
    <source>
        <dbReference type="Proteomes" id="UP000433483"/>
    </source>
</evidence>
<dbReference type="Proteomes" id="UP000486351">
    <property type="component" value="Unassembled WGS sequence"/>
</dbReference>
<protein>
    <recommendedName>
        <fullName evidence="1">Reverse transcriptase Ty1/copia-type domain-containing protein</fullName>
    </recommendedName>
</protein>
<dbReference type="OrthoDB" id="129173at2759"/>
<evidence type="ECO:0000313" key="12">
    <source>
        <dbReference type="Proteomes" id="UP000440732"/>
    </source>
</evidence>
<evidence type="ECO:0000313" key="4">
    <source>
        <dbReference type="EMBL" id="KAE9234316.1"/>
    </source>
</evidence>
<reference evidence="8 9" key="1">
    <citation type="submission" date="2018-08" db="EMBL/GenBank/DDBJ databases">
        <title>Genomic investigation of the strawberry pathogen Phytophthora fragariae indicates pathogenicity is determined by transcriptional variation in three key races.</title>
        <authorList>
            <person name="Adams T.M."/>
            <person name="Armitage A.D."/>
            <person name="Sobczyk M.K."/>
            <person name="Bates H.J."/>
            <person name="Dunwell J.M."/>
            <person name="Nellist C.F."/>
            <person name="Harrison R.J."/>
        </authorList>
    </citation>
    <scope>NUCLEOTIDE SEQUENCE [LARGE SCALE GENOMIC DNA]</scope>
    <source>
        <strain evidence="6 10">A4</strain>
        <strain evidence="5 11">BC-1</strain>
        <strain evidence="4 9">NOV-27</strain>
        <strain evidence="3 12">NOV-5</strain>
        <strain evidence="7 13">NOV-77</strain>
        <strain evidence="2 8">NOV-9</strain>
    </source>
</reference>
<dbReference type="Proteomes" id="UP000437068">
    <property type="component" value="Unassembled WGS sequence"/>
</dbReference>